<evidence type="ECO:0000259" key="13">
    <source>
        <dbReference type="PROSITE" id="PS50110"/>
    </source>
</evidence>
<dbReference type="SMART" id="SM00304">
    <property type="entry name" value="HAMP"/>
    <property type="match status" value="1"/>
</dbReference>
<dbReference type="CDD" id="cd17546">
    <property type="entry name" value="REC_hyHK_CKI1_RcsC-like"/>
    <property type="match status" value="1"/>
</dbReference>
<dbReference type="EC" id="2.7.13.3" evidence="3"/>
<dbReference type="InterPro" id="IPR005467">
    <property type="entry name" value="His_kinase_dom"/>
</dbReference>
<feature type="transmembrane region" description="Helical" evidence="11">
    <location>
        <begin position="12"/>
        <end position="31"/>
    </location>
</feature>
<dbReference type="PANTHER" id="PTHR45339:SF5">
    <property type="entry name" value="HISTIDINE KINASE"/>
    <property type="match status" value="1"/>
</dbReference>
<dbReference type="SMART" id="SM00388">
    <property type="entry name" value="HisKA"/>
    <property type="match status" value="1"/>
</dbReference>
<dbReference type="Pfam" id="PF00672">
    <property type="entry name" value="HAMP"/>
    <property type="match status" value="1"/>
</dbReference>
<dbReference type="InterPro" id="IPR004358">
    <property type="entry name" value="Sig_transdc_His_kin-like_C"/>
</dbReference>
<dbReference type="PROSITE" id="PS50894">
    <property type="entry name" value="HPT"/>
    <property type="match status" value="1"/>
</dbReference>
<dbReference type="SMART" id="SM00387">
    <property type="entry name" value="HATPase_c"/>
    <property type="match status" value="1"/>
</dbReference>
<dbReference type="RefSeq" id="WP_035246817.1">
    <property type="nucleotide sequence ID" value="NZ_ARXU01000004.1"/>
</dbReference>
<dbReference type="PROSITE" id="PS50885">
    <property type="entry name" value="HAMP"/>
    <property type="match status" value="1"/>
</dbReference>
<keyword evidence="5" id="KW-0808">Transferase</keyword>
<evidence type="ECO:0000256" key="2">
    <source>
        <dbReference type="ARBA" id="ARBA00004370"/>
    </source>
</evidence>
<dbReference type="InterPro" id="IPR036890">
    <property type="entry name" value="HATPase_C_sf"/>
</dbReference>
<organism evidence="16 17">
    <name type="scientific">Alcanivorax jadensis T9</name>
    <dbReference type="NCBI Taxonomy" id="1177181"/>
    <lineage>
        <taxon>Bacteria</taxon>
        <taxon>Pseudomonadati</taxon>
        <taxon>Pseudomonadota</taxon>
        <taxon>Gammaproteobacteria</taxon>
        <taxon>Oceanospirillales</taxon>
        <taxon>Alcanivoracaceae</taxon>
        <taxon>Alcanivorax</taxon>
    </lineage>
</organism>
<dbReference type="Gene3D" id="6.10.340.10">
    <property type="match status" value="1"/>
</dbReference>
<dbReference type="InterPro" id="IPR036097">
    <property type="entry name" value="HisK_dim/P_sf"/>
</dbReference>
<dbReference type="Pfam" id="PF02518">
    <property type="entry name" value="HATPase_c"/>
    <property type="match status" value="1"/>
</dbReference>
<evidence type="ECO:0000256" key="5">
    <source>
        <dbReference type="ARBA" id="ARBA00022679"/>
    </source>
</evidence>
<dbReference type="SUPFAM" id="SSF47226">
    <property type="entry name" value="Histidine-containing phosphotransfer domain, HPT domain"/>
    <property type="match status" value="1"/>
</dbReference>
<dbReference type="SUPFAM" id="SSF158472">
    <property type="entry name" value="HAMP domain-like"/>
    <property type="match status" value="1"/>
</dbReference>
<dbReference type="Proteomes" id="UP000029443">
    <property type="component" value="Unassembled WGS sequence"/>
</dbReference>
<reference evidence="16 17" key="1">
    <citation type="submission" date="2012-09" db="EMBL/GenBank/DDBJ databases">
        <title>Genome Sequence of alkane-degrading Bacterium Alcanivorax jadensis T9.</title>
        <authorList>
            <person name="Lai Q."/>
            <person name="Shao Z."/>
        </authorList>
    </citation>
    <scope>NUCLEOTIDE SEQUENCE [LARGE SCALE GENOMIC DNA]</scope>
    <source>
        <strain evidence="16 17">T9</strain>
    </source>
</reference>
<evidence type="ECO:0000256" key="3">
    <source>
        <dbReference type="ARBA" id="ARBA00012438"/>
    </source>
</evidence>
<dbReference type="Gene3D" id="1.20.120.160">
    <property type="entry name" value="HPT domain"/>
    <property type="match status" value="1"/>
</dbReference>
<sequence length="902" mass="99981">MVNQSLRSRLMFMAILPALMAALVVGGYSLVNRLVDVRDTNAQRQQLVADSFAARLESTPITDTARQQQLLRQLLEAEDVRAATLNFSGDNPTLHAGPRLRPVTSINQKDSRQRLVTDTSWQLTRNINPGEPAILTVEFTRQGEYVSTLEGLITVILVMVGLMLLAMVPALRFSHQLTNPIGEMVAAVRRIRDGDLSMAIHTQAKGELADLETALRQMVSALADAQTELQQNVDQATQDLRETLETIEIQNIELDMARKEALKASQIKSEFLANMSHEIRTPLNGIIGFTKLLEKSSMSPRQQDYLGTIHKSADSLLAIINDILDFSKIEAGKLSLEHTPLNLHDLIEDVQTLLAPMAQDRGLEQAAIIYSDVPVNLLGDPLRIRQVLTNLLSNAIKFTEQGSVVVRAMLEEDRGAEAIIKLTVTDTGNGLSQETQKNLFSAFTQADQSARRQEGGTGLGLAISKRLVEGMGGEIGIDSSEGQGSTFWFTLRAERDPKQRPSPHLEHFRGRTVTLVETDEYGRLGLYHMLSHWQMRINEFHSLDDLMAALDRGELVNSDFLIVGLPAHPQKQSMQPVLDNLAALGQPMLALSNNPETVCRWLEHYPHCQVQGKPATRQRLFNALLALSGELDSSELDAHTDNRLDYPVSVMVVDDHPGNLKLARVFLEELGAIVTPCDSGQQALDAFRDQEFDLVFMDIQMPGMDGKATTARIRELETPGCHTPIVALTAHALESERRDLLDSGLDDYLSKPITEGQLRHTLEQWVMEKPHQPLPDSGEDSEPDNDKVFDEDLARRRAGGRQSLADEMLKMLLDSLSEDRPAISSAFDSGDQETLLERVHKLHGATRYCGTPRLETAAKTLEEALKTGTGRESLAPMVSALCDEICALEHLWQDQGEEVSSY</sequence>
<dbReference type="InterPro" id="IPR008207">
    <property type="entry name" value="Sig_transdc_His_kin_Hpt_dom"/>
</dbReference>
<dbReference type="InterPro" id="IPR003594">
    <property type="entry name" value="HATPase_dom"/>
</dbReference>
<keyword evidence="4 9" id="KW-0597">Phosphoprotein</keyword>
<evidence type="ECO:0000313" key="17">
    <source>
        <dbReference type="Proteomes" id="UP000029443"/>
    </source>
</evidence>
<evidence type="ECO:0000259" key="12">
    <source>
        <dbReference type="PROSITE" id="PS50109"/>
    </source>
</evidence>
<dbReference type="InterPro" id="IPR036641">
    <property type="entry name" value="HPT_dom_sf"/>
</dbReference>
<evidence type="ECO:0000256" key="7">
    <source>
        <dbReference type="ARBA" id="ARBA00023012"/>
    </source>
</evidence>
<evidence type="ECO:0000259" key="14">
    <source>
        <dbReference type="PROSITE" id="PS50885"/>
    </source>
</evidence>
<comment type="subcellular location">
    <subcellularLocation>
        <location evidence="2">Membrane</location>
    </subcellularLocation>
</comment>
<dbReference type="CDD" id="cd16922">
    <property type="entry name" value="HATPase_EvgS-ArcB-TorS-like"/>
    <property type="match status" value="1"/>
</dbReference>
<dbReference type="Gene3D" id="3.30.565.10">
    <property type="entry name" value="Histidine kinase-like ATPase, C-terminal domain"/>
    <property type="match status" value="1"/>
</dbReference>
<feature type="coiled-coil region" evidence="10">
    <location>
        <begin position="208"/>
        <end position="260"/>
    </location>
</feature>
<evidence type="ECO:0000256" key="9">
    <source>
        <dbReference type="PROSITE-ProRule" id="PRU00169"/>
    </source>
</evidence>
<dbReference type="EMBL" id="ARXU01000004">
    <property type="protein sequence ID" value="KGD61659.1"/>
    <property type="molecule type" value="Genomic_DNA"/>
</dbReference>
<feature type="domain" description="Response regulatory" evidence="13">
    <location>
        <begin position="649"/>
        <end position="766"/>
    </location>
</feature>
<dbReference type="InterPro" id="IPR003661">
    <property type="entry name" value="HisK_dim/P_dom"/>
</dbReference>
<feature type="modified residue" description="4-aspartylphosphate" evidence="9">
    <location>
        <position position="698"/>
    </location>
</feature>
<feature type="transmembrane region" description="Helical" evidence="11">
    <location>
        <begin position="151"/>
        <end position="171"/>
    </location>
</feature>
<dbReference type="PANTHER" id="PTHR45339">
    <property type="entry name" value="HYBRID SIGNAL TRANSDUCTION HISTIDINE KINASE J"/>
    <property type="match status" value="1"/>
</dbReference>
<comment type="catalytic activity">
    <reaction evidence="1">
        <text>ATP + protein L-histidine = ADP + protein N-phospho-L-histidine.</text>
        <dbReference type="EC" id="2.7.13.3"/>
    </reaction>
</comment>
<evidence type="ECO:0000256" key="6">
    <source>
        <dbReference type="ARBA" id="ARBA00022777"/>
    </source>
</evidence>
<dbReference type="InterPro" id="IPR001789">
    <property type="entry name" value="Sig_transdc_resp-reg_receiver"/>
</dbReference>
<dbReference type="PROSITE" id="PS50109">
    <property type="entry name" value="HIS_KIN"/>
    <property type="match status" value="1"/>
</dbReference>
<keyword evidence="11" id="KW-0472">Membrane</keyword>
<dbReference type="SMART" id="SM00448">
    <property type="entry name" value="REC"/>
    <property type="match status" value="1"/>
</dbReference>
<dbReference type="PROSITE" id="PS50110">
    <property type="entry name" value="RESPONSE_REGULATORY"/>
    <property type="match status" value="1"/>
</dbReference>
<dbReference type="Gene3D" id="1.10.287.130">
    <property type="match status" value="1"/>
</dbReference>
<dbReference type="Pfam" id="PF01627">
    <property type="entry name" value="Hpt"/>
    <property type="match status" value="1"/>
</dbReference>
<feature type="domain" description="HPt" evidence="15">
    <location>
        <begin position="801"/>
        <end position="902"/>
    </location>
</feature>
<evidence type="ECO:0000256" key="4">
    <source>
        <dbReference type="ARBA" id="ARBA00022553"/>
    </source>
</evidence>
<evidence type="ECO:0000256" key="11">
    <source>
        <dbReference type="SAM" id="Phobius"/>
    </source>
</evidence>
<dbReference type="PRINTS" id="PR00344">
    <property type="entry name" value="BCTRLSENSOR"/>
</dbReference>
<gene>
    <name evidence="16" type="ORF">T9A_01608</name>
</gene>
<keyword evidence="10" id="KW-0175">Coiled coil</keyword>
<keyword evidence="17" id="KW-1185">Reference proteome</keyword>
<evidence type="ECO:0000313" key="16">
    <source>
        <dbReference type="EMBL" id="KGD61659.1"/>
    </source>
</evidence>
<dbReference type="CDD" id="cd00082">
    <property type="entry name" value="HisKA"/>
    <property type="match status" value="1"/>
</dbReference>
<protein>
    <recommendedName>
        <fullName evidence="3">histidine kinase</fullName>
        <ecNumber evidence="3">2.7.13.3</ecNumber>
    </recommendedName>
</protein>
<dbReference type="CDD" id="cd00088">
    <property type="entry name" value="HPT"/>
    <property type="match status" value="1"/>
</dbReference>
<dbReference type="CDD" id="cd06225">
    <property type="entry name" value="HAMP"/>
    <property type="match status" value="1"/>
</dbReference>
<dbReference type="Gene3D" id="3.40.50.2300">
    <property type="match status" value="1"/>
</dbReference>
<feature type="modified residue" description="Phosphohistidine" evidence="8">
    <location>
        <position position="840"/>
    </location>
</feature>
<evidence type="ECO:0000256" key="10">
    <source>
        <dbReference type="SAM" id="Coils"/>
    </source>
</evidence>
<evidence type="ECO:0000259" key="15">
    <source>
        <dbReference type="PROSITE" id="PS50894"/>
    </source>
</evidence>
<accession>A0ABR4WDT8</accession>
<dbReference type="InterPro" id="IPR003660">
    <property type="entry name" value="HAMP_dom"/>
</dbReference>
<dbReference type="SUPFAM" id="SSF52172">
    <property type="entry name" value="CheY-like"/>
    <property type="match status" value="1"/>
</dbReference>
<dbReference type="SUPFAM" id="SSF55874">
    <property type="entry name" value="ATPase domain of HSP90 chaperone/DNA topoisomerase II/histidine kinase"/>
    <property type="match status" value="1"/>
</dbReference>
<keyword evidence="11" id="KW-1133">Transmembrane helix</keyword>
<dbReference type="SMART" id="SM00073">
    <property type="entry name" value="HPT"/>
    <property type="match status" value="1"/>
</dbReference>
<keyword evidence="7" id="KW-0902">Two-component regulatory system</keyword>
<dbReference type="Pfam" id="PF00072">
    <property type="entry name" value="Response_reg"/>
    <property type="match status" value="1"/>
</dbReference>
<proteinExistence type="predicted"/>
<keyword evidence="6" id="KW-0418">Kinase</keyword>
<name>A0ABR4WDT8_9GAMM</name>
<evidence type="ECO:0000256" key="1">
    <source>
        <dbReference type="ARBA" id="ARBA00000085"/>
    </source>
</evidence>
<comment type="caution">
    <text evidence="16">The sequence shown here is derived from an EMBL/GenBank/DDBJ whole genome shotgun (WGS) entry which is preliminary data.</text>
</comment>
<evidence type="ECO:0000256" key="8">
    <source>
        <dbReference type="PROSITE-ProRule" id="PRU00110"/>
    </source>
</evidence>
<dbReference type="InterPro" id="IPR011006">
    <property type="entry name" value="CheY-like_superfamily"/>
</dbReference>
<dbReference type="Pfam" id="PF00512">
    <property type="entry name" value="HisKA"/>
    <property type="match status" value="1"/>
</dbReference>
<keyword evidence="11" id="KW-0812">Transmembrane</keyword>
<dbReference type="SUPFAM" id="SSF47384">
    <property type="entry name" value="Homodimeric domain of signal transducing histidine kinase"/>
    <property type="match status" value="1"/>
</dbReference>
<feature type="domain" description="HAMP" evidence="14">
    <location>
        <begin position="175"/>
        <end position="227"/>
    </location>
</feature>
<feature type="domain" description="Histidine kinase" evidence="12">
    <location>
        <begin position="274"/>
        <end position="495"/>
    </location>
</feature>